<dbReference type="AlphaFoldDB" id="A0AAU7UGL6"/>
<evidence type="ECO:0000313" key="1">
    <source>
        <dbReference type="EMBL" id="XBV87566.1"/>
    </source>
</evidence>
<keyword evidence="1" id="KW-0614">Plasmid</keyword>
<geneLocation type="plasmid" evidence="1">
    <name>pDson05</name>
</geneLocation>
<name>A0AAU7UGL6_9DEIO</name>
<sequence>MTLNPPRLGLLGEPEPADLPGLADLIRAVELGGEGGSLTLLGPQSGQGEFFVIRQVVLSVDDDFSVTSGGTELVPAGTELIPALQRLNPAWTRMLGLHVAPPLEAQVREALQRTPGARPWEEWRHPVWEQPLQCRFVWPACDLWPDGEAREGFWVEGSIDQVRATLGRLPYDHQVQLQTAANRPFVMLISRDGQERHALPDLPSSEDDPWPNALFQPLPDTDLQLIEELQYIPVPDTAITYEQRDSEKPDVLFIEPAMRAYEVYRKAERKAARQHPSAPVTAGAPRQALWRMAQLTWPFQVMRFEPDEEQPRPHYVVFLVHGMGMEEDLWTLPGEHRERDAVRLSIVLRNMYAAGQRDVLEQNRLTEYLGYALSAVRQVNATDVRSDQHSP</sequence>
<reference evidence="1" key="1">
    <citation type="submission" date="2024-06" db="EMBL/GenBank/DDBJ databases">
        <title>Draft Genome Sequence of Deinococcus sonorensis Type Strain KR-87, a Biofilm Producing Representative of the Genus Deinococcus.</title>
        <authorList>
            <person name="Boren L.S."/>
            <person name="Grosso R.A."/>
            <person name="Hugenberg-Cox A.N."/>
            <person name="Hill J.T.E."/>
            <person name="Albert C.M."/>
            <person name="Tuohy J.M."/>
        </authorList>
    </citation>
    <scope>NUCLEOTIDE SEQUENCE</scope>
    <source>
        <strain evidence="1">KR-87</strain>
        <plasmid evidence="1">pDson05</plasmid>
    </source>
</reference>
<accession>A0AAU7UGL6</accession>
<gene>
    <name evidence="1" type="ORF">ABOD76_22210</name>
</gene>
<dbReference type="RefSeq" id="WP_350245715.1">
    <property type="nucleotide sequence ID" value="NZ_CP158301.1"/>
</dbReference>
<dbReference type="KEGG" id="dsc:ABOD76_22210"/>
<dbReference type="EMBL" id="CP158301">
    <property type="protein sequence ID" value="XBV87566.1"/>
    <property type="molecule type" value="Genomic_DNA"/>
</dbReference>
<protein>
    <submittedName>
        <fullName evidence="1">Uncharacterized protein</fullName>
    </submittedName>
</protein>
<organism evidence="1">
    <name type="scientific">Deinococcus sonorensis KR-87</name>
    <dbReference type="NCBI Taxonomy" id="694439"/>
    <lineage>
        <taxon>Bacteria</taxon>
        <taxon>Thermotogati</taxon>
        <taxon>Deinococcota</taxon>
        <taxon>Deinococci</taxon>
        <taxon>Deinococcales</taxon>
        <taxon>Deinococcaceae</taxon>
        <taxon>Deinococcus</taxon>
    </lineage>
</organism>
<proteinExistence type="predicted"/>